<accession>H0UM44</accession>
<evidence type="ECO:0000313" key="1">
    <source>
        <dbReference type="EMBL" id="EHM13620.1"/>
    </source>
</evidence>
<dbReference type="Proteomes" id="UP000003806">
    <property type="component" value="Chromosome"/>
</dbReference>
<dbReference type="STRING" id="885272.JonanDRAFT_1254"/>
<dbReference type="HOGENOM" id="CLU_3200853_0_0_0"/>
<dbReference type="AlphaFoldDB" id="H0UM44"/>
<sequence length="45" mass="5301">MYDPVSWNGMTVYVRRTMKFAGGVAHLVLFEYRRQKFVKCTSVLD</sequence>
<dbReference type="EMBL" id="CM001376">
    <property type="protein sequence ID" value="EHM13620.1"/>
    <property type="molecule type" value="Genomic_DNA"/>
</dbReference>
<protein>
    <submittedName>
        <fullName evidence="1">Uncharacterized protein</fullName>
    </submittedName>
</protein>
<keyword evidence="2" id="KW-1185">Reference proteome</keyword>
<evidence type="ECO:0000313" key="2">
    <source>
        <dbReference type="Proteomes" id="UP000003806"/>
    </source>
</evidence>
<proteinExistence type="predicted"/>
<name>H0UM44_9BACT</name>
<gene>
    <name evidence="1" type="ORF">JonanDRAFT_1254</name>
</gene>
<reference evidence="1 2" key="1">
    <citation type="submission" date="2011-11" db="EMBL/GenBank/DDBJ databases">
        <title>The Noncontiguous Finished genome of Jonquetella anthropi DSM 22815.</title>
        <authorList>
            <consortium name="US DOE Joint Genome Institute (JGI-PGF)"/>
            <person name="Lucas S."/>
            <person name="Copeland A."/>
            <person name="Lapidus A."/>
            <person name="Glavina del Rio T."/>
            <person name="Dalin E."/>
            <person name="Tice H."/>
            <person name="Bruce D."/>
            <person name="Goodwin L."/>
            <person name="Pitluck S."/>
            <person name="Peters L."/>
            <person name="Mikhailova N."/>
            <person name="Held B."/>
            <person name="Kyrpides N."/>
            <person name="Mavromatis K."/>
            <person name="Ivanova N."/>
            <person name="Markowitz V."/>
            <person name="Cheng J.-F."/>
            <person name="Hugenholtz P."/>
            <person name="Woyke T."/>
            <person name="Wu D."/>
            <person name="Gronow S."/>
            <person name="Wellnitz S."/>
            <person name="Brambilla E."/>
            <person name="Klenk H.-P."/>
            <person name="Eisen J.A."/>
        </authorList>
    </citation>
    <scope>NUCLEOTIDE SEQUENCE [LARGE SCALE GENOMIC DNA]</scope>
    <source>
        <strain evidence="1 2">DSM 22815</strain>
    </source>
</reference>
<organism evidence="1 2">
    <name type="scientific">Jonquetella anthropi DSM 22815</name>
    <dbReference type="NCBI Taxonomy" id="885272"/>
    <lineage>
        <taxon>Bacteria</taxon>
        <taxon>Thermotogati</taxon>
        <taxon>Synergistota</taxon>
        <taxon>Synergistia</taxon>
        <taxon>Synergistales</taxon>
        <taxon>Dethiosulfovibrionaceae</taxon>
        <taxon>Jonquetella</taxon>
    </lineage>
</organism>
<dbReference type="RefSeq" id="WP_008523210.1">
    <property type="nucleotide sequence ID" value="NZ_CM001376.1"/>
</dbReference>